<evidence type="ECO:0000313" key="2">
    <source>
        <dbReference type="Proteomes" id="UP000265000"/>
    </source>
</evidence>
<organism evidence="1 2">
    <name type="scientific">Fundulus heteroclitus</name>
    <name type="common">Killifish</name>
    <name type="synonym">Mummichog</name>
    <dbReference type="NCBI Taxonomy" id="8078"/>
    <lineage>
        <taxon>Eukaryota</taxon>
        <taxon>Metazoa</taxon>
        <taxon>Chordata</taxon>
        <taxon>Craniata</taxon>
        <taxon>Vertebrata</taxon>
        <taxon>Euteleostomi</taxon>
        <taxon>Actinopterygii</taxon>
        <taxon>Neopterygii</taxon>
        <taxon>Teleostei</taxon>
        <taxon>Neoteleostei</taxon>
        <taxon>Acanthomorphata</taxon>
        <taxon>Ovalentaria</taxon>
        <taxon>Atherinomorphae</taxon>
        <taxon>Cyprinodontiformes</taxon>
        <taxon>Fundulidae</taxon>
        <taxon>Fundulus</taxon>
    </lineage>
</organism>
<reference evidence="1" key="1">
    <citation type="submission" date="2025-08" db="UniProtKB">
        <authorList>
            <consortium name="Ensembl"/>
        </authorList>
    </citation>
    <scope>IDENTIFICATION</scope>
</reference>
<evidence type="ECO:0000313" key="1">
    <source>
        <dbReference type="Ensembl" id="ENSFHEP00000002535.1"/>
    </source>
</evidence>
<accession>A0A3Q2NU03</accession>
<keyword evidence="2" id="KW-1185">Reference proteome</keyword>
<sequence>MMSVNFPAFYCIRTGYLTLTETADRDFSERSRQIHHRYDLAPPGPQHSHACPVCPLALSVSLDLQLSTCSPPALSLKSSSTCSPPAPAIYKWGHSGVTIANTVTVTHNY</sequence>
<protein>
    <submittedName>
        <fullName evidence="1">Uncharacterized protein</fullName>
    </submittedName>
</protein>
<dbReference type="Proteomes" id="UP000265000">
    <property type="component" value="Unplaced"/>
</dbReference>
<reference evidence="1" key="2">
    <citation type="submission" date="2025-09" db="UniProtKB">
        <authorList>
            <consortium name="Ensembl"/>
        </authorList>
    </citation>
    <scope>IDENTIFICATION</scope>
</reference>
<name>A0A3Q2NU03_FUNHE</name>
<proteinExistence type="predicted"/>
<dbReference type="Ensembl" id="ENSFHET00000012065.1">
    <property type="protein sequence ID" value="ENSFHEP00000002535.1"/>
    <property type="gene ID" value="ENSFHEG00000003327.1"/>
</dbReference>
<dbReference type="AlphaFoldDB" id="A0A3Q2NU03"/>